<dbReference type="PROSITE" id="PS01031">
    <property type="entry name" value="SHSP"/>
    <property type="match status" value="1"/>
</dbReference>
<evidence type="ECO:0000256" key="4">
    <source>
        <dbReference type="SAM" id="Phobius"/>
    </source>
</evidence>
<keyword evidence="7" id="KW-1185">Reference proteome</keyword>
<gene>
    <name evidence="6" type="ORF">AYBTSS11_LOCUS27355</name>
</gene>
<reference evidence="6" key="1">
    <citation type="submission" date="2023-10" db="EMBL/GenBank/DDBJ databases">
        <authorList>
            <person name="Domelevo Entfellner J.-B."/>
        </authorList>
    </citation>
    <scope>NUCLEOTIDE SEQUENCE</scope>
</reference>
<protein>
    <recommendedName>
        <fullName evidence="5">SHSP domain-containing protein</fullName>
    </recommendedName>
</protein>
<dbReference type="InterPro" id="IPR008978">
    <property type="entry name" value="HSP20-like_chaperone"/>
</dbReference>
<dbReference type="Proteomes" id="UP001189624">
    <property type="component" value="Chromosome 9"/>
</dbReference>
<dbReference type="Gene3D" id="2.60.40.790">
    <property type="match status" value="1"/>
</dbReference>
<accession>A0AA86SYJ3</accession>
<feature type="region of interest" description="Disordered" evidence="3">
    <location>
        <begin position="113"/>
        <end position="163"/>
    </location>
</feature>
<dbReference type="Gramene" id="rna-AYBTSS11_LOCUS27355">
    <property type="protein sequence ID" value="CAJ1975251.1"/>
    <property type="gene ID" value="gene-AYBTSS11_LOCUS27355"/>
</dbReference>
<dbReference type="Pfam" id="PF00011">
    <property type="entry name" value="HSP20"/>
    <property type="match status" value="1"/>
</dbReference>
<feature type="compositionally biased region" description="Polar residues" evidence="3">
    <location>
        <begin position="1"/>
        <end position="22"/>
    </location>
</feature>
<evidence type="ECO:0000259" key="5">
    <source>
        <dbReference type="PROSITE" id="PS01031"/>
    </source>
</evidence>
<dbReference type="InterPro" id="IPR002068">
    <property type="entry name" value="A-crystallin/Hsp20_dom"/>
</dbReference>
<feature type="region of interest" description="Disordered" evidence="3">
    <location>
        <begin position="1"/>
        <end position="24"/>
    </location>
</feature>
<keyword evidence="4" id="KW-0472">Membrane</keyword>
<keyword evidence="4" id="KW-0812">Transmembrane</keyword>
<comment type="similarity">
    <text evidence="1 2">Belongs to the small heat shock protein (HSP20) family.</text>
</comment>
<evidence type="ECO:0000256" key="2">
    <source>
        <dbReference type="RuleBase" id="RU003616"/>
    </source>
</evidence>
<dbReference type="EMBL" id="OY731406">
    <property type="protein sequence ID" value="CAJ1975251.1"/>
    <property type="molecule type" value="Genomic_DNA"/>
</dbReference>
<feature type="compositionally biased region" description="Basic and acidic residues" evidence="3">
    <location>
        <begin position="117"/>
        <end position="146"/>
    </location>
</feature>
<evidence type="ECO:0000313" key="6">
    <source>
        <dbReference type="EMBL" id="CAJ1975251.1"/>
    </source>
</evidence>
<evidence type="ECO:0000313" key="7">
    <source>
        <dbReference type="Proteomes" id="UP001189624"/>
    </source>
</evidence>
<keyword evidence="4" id="KW-1133">Transmembrane helix</keyword>
<feature type="domain" description="SHSP" evidence="5">
    <location>
        <begin position="23"/>
        <end position="127"/>
    </location>
</feature>
<dbReference type="CDD" id="cd06464">
    <property type="entry name" value="ACD_sHsps-like"/>
    <property type="match status" value="1"/>
</dbReference>
<dbReference type="SUPFAM" id="SSF49764">
    <property type="entry name" value="HSP20-like chaperones"/>
    <property type="match status" value="1"/>
</dbReference>
<feature type="transmembrane region" description="Helical" evidence="4">
    <location>
        <begin position="193"/>
        <end position="214"/>
    </location>
</feature>
<sequence>MATETSRISRPVGTRTSSSSQAPDVEEIVPNYGWTDDNSGHFLLVDLRGFKKEDVILQVDGSSGHIIVKGERYTNEQKRVHFELKFAVSADADMENISGNFDNEILYVHVPKKASQGHRESGTEKGSHDNFERPPETESENDDHHGVAHRHHTPNSDDEEKRRKDVAEHIDDYPQNLTRKWEQKYMSRTLVEVLMRNKGVVITAVVAFCFGLYVSEKFHSWNAP</sequence>
<name>A0AA86SYJ3_9FABA</name>
<evidence type="ECO:0000256" key="3">
    <source>
        <dbReference type="SAM" id="MobiDB-lite"/>
    </source>
</evidence>
<proteinExistence type="inferred from homology"/>
<dbReference type="AlphaFoldDB" id="A0AA86SYJ3"/>
<organism evidence="6 7">
    <name type="scientific">Sphenostylis stenocarpa</name>
    <dbReference type="NCBI Taxonomy" id="92480"/>
    <lineage>
        <taxon>Eukaryota</taxon>
        <taxon>Viridiplantae</taxon>
        <taxon>Streptophyta</taxon>
        <taxon>Embryophyta</taxon>
        <taxon>Tracheophyta</taxon>
        <taxon>Spermatophyta</taxon>
        <taxon>Magnoliopsida</taxon>
        <taxon>eudicotyledons</taxon>
        <taxon>Gunneridae</taxon>
        <taxon>Pentapetalae</taxon>
        <taxon>rosids</taxon>
        <taxon>fabids</taxon>
        <taxon>Fabales</taxon>
        <taxon>Fabaceae</taxon>
        <taxon>Papilionoideae</taxon>
        <taxon>50 kb inversion clade</taxon>
        <taxon>NPAAA clade</taxon>
        <taxon>indigoferoid/millettioid clade</taxon>
        <taxon>Phaseoleae</taxon>
        <taxon>Sphenostylis</taxon>
    </lineage>
</organism>
<evidence type="ECO:0000256" key="1">
    <source>
        <dbReference type="PROSITE-ProRule" id="PRU00285"/>
    </source>
</evidence>